<dbReference type="Gene3D" id="1.25.10.10">
    <property type="entry name" value="Leucine-rich Repeat Variant"/>
    <property type="match status" value="1"/>
</dbReference>
<evidence type="ECO:0000259" key="5">
    <source>
        <dbReference type="PROSITE" id="PS50303"/>
    </source>
</evidence>
<reference evidence="6" key="1">
    <citation type="submission" date="2013-12" db="EMBL/GenBank/DDBJ databases">
        <authorList>
            <person name="Aslett M."/>
        </authorList>
    </citation>
    <scope>NUCLEOTIDE SEQUENCE [LARGE SCALE GENOMIC DNA]</scope>
    <source>
        <strain evidence="6">Lindley</strain>
    </source>
</reference>
<dbReference type="GO" id="GO:0003730">
    <property type="term" value="F:mRNA 3'-UTR binding"/>
    <property type="evidence" value="ECO:0007669"/>
    <property type="project" value="TreeGrafter"/>
</dbReference>
<dbReference type="Proteomes" id="UP000050741">
    <property type="component" value="Unassembled WGS sequence"/>
</dbReference>
<keyword evidence="3" id="KW-0221">Differentiation</keyword>
<name>A0A183C275_GLOPA</name>
<dbReference type="PANTHER" id="PTHR12537">
    <property type="entry name" value="RNA BINDING PROTEIN PUMILIO-RELATED"/>
    <property type="match status" value="1"/>
</dbReference>
<proteinExistence type="predicted"/>
<evidence type="ECO:0000313" key="6">
    <source>
        <dbReference type="Proteomes" id="UP000050741"/>
    </source>
</evidence>
<evidence type="ECO:0000256" key="2">
    <source>
        <dbReference type="ARBA" id="ARBA00022737"/>
    </source>
</evidence>
<sequence length="69" mass="8073">MFLTKPGLHGRPEDRERIVRSLHENLFTLVTDTHGSFVIQHVLEHGLPEDRERIVRNLQKNVCSLFLNL</sequence>
<dbReference type="InterPro" id="IPR011989">
    <property type="entry name" value="ARM-like"/>
</dbReference>
<evidence type="ECO:0000313" key="7">
    <source>
        <dbReference type="WBParaSite" id="GPLIN_000696900"/>
    </source>
</evidence>
<feature type="repeat" description="Pumilio" evidence="4">
    <location>
        <begin position="21"/>
        <end position="56"/>
    </location>
</feature>
<keyword evidence="1" id="KW-0217">Developmental protein</keyword>
<dbReference type="InterPro" id="IPR033133">
    <property type="entry name" value="PUM-HD"/>
</dbReference>
<dbReference type="InterPro" id="IPR001313">
    <property type="entry name" value="Pumilio_RNA-bd_rpt"/>
</dbReference>
<dbReference type="GO" id="GO:0005737">
    <property type="term" value="C:cytoplasm"/>
    <property type="evidence" value="ECO:0007669"/>
    <property type="project" value="TreeGrafter"/>
</dbReference>
<dbReference type="PROSITE" id="PS50303">
    <property type="entry name" value="PUM_HD"/>
    <property type="match status" value="1"/>
</dbReference>
<dbReference type="SMART" id="SM00025">
    <property type="entry name" value="Pumilio"/>
    <property type="match status" value="1"/>
</dbReference>
<dbReference type="SUPFAM" id="SSF48371">
    <property type="entry name" value="ARM repeat"/>
    <property type="match status" value="1"/>
</dbReference>
<keyword evidence="6" id="KW-1185">Reference proteome</keyword>
<organism evidence="6 7">
    <name type="scientific">Globodera pallida</name>
    <name type="common">Potato cyst nematode worm</name>
    <name type="synonym">Heterodera pallida</name>
    <dbReference type="NCBI Taxonomy" id="36090"/>
    <lineage>
        <taxon>Eukaryota</taxon>
        <taxon>Metazoa</taxon>
        <taxon>Ecdysozoa</taxon>
        <taxon>Nematoda</taxon>
        <taxon>Chromadorea</taxon>
        <taxon>Rhabditida</taxon>
        <taxon>Tylenchina</taxon>
        <taxon>Tylenchomorpha</taxon>
        <taxon>Tylenchoidea</taxon>
        <taxon>Heteroderidae</taxon>
        <taxon>Heteroderinae</taxon>
        <taxon>Globodera</taxon>
    </lineage>
</organism>
<dbReference type="PROSITE" id="PS50302">
    <property type="entry name" value="PUM"/>
    <property type="match status" value="1"/>
</dbReference>
<reference evidence="7" key="3">
    <citation type="submission" date="2016-06" db="UniProtKB">
        <authorList>
            <consortium name="WormBaseParasite"/>
        </authorList>
    </citation>
    <scope>IDENTIFICATION</scope>
</reference>
<dbReference type="GO" id="GO:0030154">
    <property type="term" value="P:cell differentiation"/>
    <property type="evidence" value="ECO:0007669"/>
    <property type="project" value="UniProtKB-KW"/>
</dbReference>
<dbReference type="WBParaSite" id="GPLIN_000696900">
    <property type="protein sequence ID" value="GPLIN_000696900"/>
    <property type="gene ID" value="GPLIN_000696900"/>
</dbReference>
<feature type="domain" description="PUM-HD" evidence="5">
    <location>
        <begin position="1"/>
        <end position="69"/>
    </location>
</feature>
<dbReference type="PANTHER" id="PTHR12537:SF12">
    <property type="entry name" value="MATERNAL PROTEIN PUMILIO"/>
    <property type="match status" value="1"/>
</dbReference>
<dbReference type="GO" id="GO:0010608">
    <property type="term" value="P:post-transcriptional regulation of gene expression"/>
    <property type="evidence" value="ECO:0007669"/>
    <property type="project" value="TreeGrafter"/>
</dbReference>
<evidence type="ECO:0000256" key="4">
    <source>
        <dbReference type="PROSITE-ProRule" id="PRU00317"/>
    </source>
</evidence>
<dbReference type="AlphaFoldDB" id="A0A183C275"/>
<accession>A0A183C275</accession>
<reference evidence="6" key="2">
    <citation type="submission" date="2014-05" db="EMBL/GenBank/DDBJ databases">
        <title>The genome and life-stage specific transcriptomes of Globodera pallida elucidate key aspects of plant parasitism by a cyst nematode.</title>
        <authorList>
            <person name="Cotton J.A."/>
            <person name="Lilley C.J."/>
            <person name="Jones L.M."/>
            <person name="Kikuchi T."/>
            <person name="Reid A.J."/>
            <person name="Thorpe P."/>
            <person name="Tsai I.J."/>
            <person name="Beasley H."/>
            <person name="Blok V."/>
            <person name="Cock P.J.A."/>
            <person name="Van den Akker S.E."/>
            <person name="Holroyd N."/>
            <person name="Hunt M."/>
            <person name="Mantelin S."/>
            <person name="Naghra H."/>
            <person name="Pain A."/>
            <person name="Palomares-Rius J.E."/>
            <person name="Zarowiecki M."/>
            <person name="Berriman M."/>
            <person name="Jones J.T."/>
            <person name="Urwin P.E."/>
        </authorList>
    </citation>
    <scope>NUCLEOTIDE SEQUENCE [LARGE SCALE GENOMIC DNA]</scope>
    <source>
        <strain evidence="6">Lindley</strain>
    </source>
</reference>
<evidence type="ECO:0000256" key="3">
    <source>
        <dbReference type="ARBA" id="ARBA00022782"/>
    </source>
</evidence>
<evidence type="ECO:0000256" key="1">
    <source>
        <dbReference type="ARBA" id="ARBA00022473"/>
    </source>
</evidence>
<keyword evidence="2" id="KW-0677">Repeat</keyword>
<protein>
    <submittedName>
        <fullName evidence="7">PUM-HD domain-containing protein</fullName>
    </submittedName>
</protein>
<dbReference type="Pfam" id="PF00806">
    <property type="entry name" value="PUF"/>
    <property type="match status" value="2"/>
</dbReference>
<dbReference type="InterPro" id="IPR016024">
    <property type="entry name" value="ARM-type_fold"/>
</dbReference>